<keyword evidence="3" id="KW-1185">Reference proteome</keyword>
<evidence type="ECO:0000313" key="3">
    <source>
        <dbReference type="Proteomes" id="UP000199202"/>
    </source>
</evidence>
<accession>A0A1G8R9P6</accession>
<evidence type="ECO:0000313" key="2">
    <source>
        <dbReference type="EMBL" id="SDJ13688.1"/>
    </source>
</evidence>
<feature type="domain" description="PspA-associated" evidence="1">
    <location>
        <begin position="1"/>
        <end position="92"/>
    </location>
</feature>
<dbReference type="InterPro" id="IPR054437">
    <property type="entry name" value="PspA-assoc_dom"/>
</dbReference>
<protein>
    <recommendedName>
        <fullName evidence="1">PspA-associated domain-containing protein</fullName>
    </recommendedName>
</protein>
<reference evidence="2 3" key="1">
    <citation type="submission" date="2016-10" db="EMBL/GenBank/DDBJ databases">
        <authorList>
            <person name="de Groot N.N."/>
        </authorList>
    </citation>
    <scope>NUCLEOTIDE SEQUENCE [LARGE SCALE GENOMIC DNA]</scope>
    <source>
        <strain evidence="2 3">CGMCC 4.6533</strain>
    </source>
</reference>
<dbReference type="Proteomes" id="UP000199202">
    <property type="component" value="Unassembled WGS sequence"/>
</dbReference>
<evidence type="ECO:0000259" key="1">
    <source>
        <dbReference type="Pfam" id="PF22743"/>
    </source>
</evidence>
<organism evidence="2 3">
    <name type="scientific">Nonomuraea jiangxiensis</name>
    <dbReference type="NCBI Taxonomy" id="633440"/>
    <lineage>
        <taxon>Bacteria</taxon>
        <taxon>Bacillati</taxon>
        <taxon>Actinomycetota</taxon>
        <taxon>Actinomycetes</taxon>
        <taxon>Streptosporangiales</taxon>
        <taxon>Streptosporangiaceae</taxon>
        <taxon>Nonomuraea</taxon>
    </lineage>
</organism>
<dbReference type="OrthoDB" id="5244559at2"/>
<gene>
    <name evidence="2" type="ORF">SAMN05421869_1095</name>
</gene>
<dbReference type="STRING" id="633440.SAMN05421869_1095"/>
<proteinExistence type="predicted"/>
<dbReference type="AlphaFoldDB" id="A0A1G8R9P6"/>
<name>A0A1G8R9P6_9ACTN</name>
<sequence length="92" mass="9990">MIVRIMGEGQVEISTDDISILNELDSELEAAIDASDEQAFRVKLHALLDKVRHVGKALPDDSLEPSELILPPADASIEEVREMLGDQGLIPG</sequence>
<dbReference type="RefSeq" id="WP_090933487.1">
    <property type="nucleotide sequence ID" value="NZ_FNDJ01000009.1"/>
</dbReference>
<dbReference type="EMBL" id="FNDJ01000009">
    <property type="protein sequence ID" value="SDJ13688.1"/>
    <property type="molecule type" value="Genomic_DNA"/>
</dbReference>
<dbReference type="Pfam" id="PF22743">
    <property type="entry name" value="PspAA"/>
    <property type="match status" value="1"/>
</dbReference>